<sequence>KDEKNIILEEYPEPSIRFLEATMLNCFNRKLRDYAVCNRTLLSKDTLCMHYMMDMMLMSLVLLNDSDDENDNRSIGDISNESNRSGELVSTDILNGSDGIEILNRRGCISSEIHYTILFLNTTDFQSRPYDCTQKRCKNFDTDAALDQIIAHYYIPDLRNLEYDASKPHPTIK</sequence>
<keyword evidence="2" id="KW-1185">Reference proteome</keyword>
<feature type="non-terminal residue" evidence="1">
    <location>
        <position position="1"/>
    </location>
</feature>
<evidence type="ECO:0000313" key="1">
    <source>
        <dbReference type="EMBL" id="CAG8459837.1"/>
    </source>
</evidence>
<proteinExistence type="predicted"/>
<accession>A0ACA9K9A7</accession>
<name>A0ACA9K9A7_9GLOM</name>
<reference evidence="1" key="1">
    <citation type="submission" date="2021-06" db="EMBL/GenBank/DDBJ databases">
        <authorList>
            <person name="Kallberg Y."/>
            <person name="Tangrot J."/>
            <person name="Rosling A."/>
        </authorList>
    </citation>
    <scope>NUCLEOTIDE SEQUENCE</scope>
    <source>
        <strain evidence="1">IL203A</strain>
    </source>
</reference>
<organism evidence="1 2">
    <name type="scientific">Dentiscutata heterogama</name>
    <dbReference type="NCBI Taxonomy" id="1316150"/>
    <lineage>
        <taxon>Eukaryota</taxon>
        <taxon>Fungi</taxon>
        <taxon>Fungi incertae sedis</taxon>
        <taxon>Mucoromycota</taxon>
        <taxon>Glomeromycotina</taxon>
        <taxon>Glomeromycetes</taxon>
        <taxon>Diversisporales</taxon>
        <taxon>Gigasporaceae</taxon>
        <taxon>Dentiscutata</taxon>
    </lineage>
</organism>
<dbReference type="Proteomes" id="UP000789702">
    <property type="component" value="Unassembled WGS sequence"/>
</dbReference>
<gene>
    <name evidence="1" type="ORF">DHETER_LOCUS1229</name>
</gene>
<protein>
    <submittedName>
        <fullName evidence="1">3364_t:CDS:1</fullName>
    </submittedName>
</protein>
<comment type="caution">
    <text evidence="1">The sequence shown here is derived from an EMBL/GenBank/DDBJ whole genome shotgun (WGS) entry which is preliminary data.</text>
</comment>
<dbReference type="EMBL" id="CAJVPU010000712">
    <property type="protein sequence ID" value="CAG8459837.1"/>
    <property type="molecule type" value="Genomic_DNA"/>
</dbReference>
<evidence type="ECO:0000313" key="2">
    <source>
        <dbReference type="Proteomes" id="UP000789702"/>
    </source>
</evidence>